<dbReference type="SUPFAM" id="SSF55729">
    <property type="entry name" value="Acyl-CoA N-acyltransferases (Nat)"/>
    <property type="match status" value="1"/>
</dbReference>
<dbReference type="Pfam" id="PF00583">
    <property type="entry name" value="Acetyltransf_1"/>
    <property type="match status" value="1"/>
</dbReference>
<evidence type="ECO:0000256" key="1">
    <source>
        <dbReference type="ARBA" id="ARBA00022679"/>
    </source>
</evidence>
<reference evidence="4" key="1">
    <citation type="journal article" date="2014" name="Int. J. Syst. Evol. Microbiol.">
        <title>Complete genome sequence of Corynebacterium casei LMG S-19264T (=DSM 44701T), isolated from a smear-ripened cheese.</title>
        <authorList>
            <consortium name="US DOE Joint Genome Institute (JGI-PGF)"/>
            <person name="Walter F."/>
            <person name="Albersmeier A."/>
            <person name="Kalinowski J."/>
            <person name="Ruckert C."/>
        </authorList>
    </citation>
    <scope>NUCLEOTIDE SEQUENCE</scope>
    <source>
        <strain evidence="4">JCM 19831</strain>
    </source>
</reference>
<protein>
    <recommendedName>
        <fullName evidence="3">N-acetyltransferase domain-containing protein</fullName>
    </recommendedName>
</protein>
<dbReference type="InterPro" id="IPR016181">
    <property type="entry name" value="Acyl_CoA_acyltransferase"/>
</dbReference>
<feature type="domain" description="N-acetyltransferase" evidence="3">
    <location>
        <begin position="1"/>
        <end position="155"/>
    </location>
</feature>
<dbReference type="Proteomes" id="UP000642070">
    <property type="component" value="Unassembled WGS sequence"/>
</dbReference>
<keyword evidence="5" id="KW-1185">Reference proteome</keyword>
<gene>
    <name evidence="4" type="ORF">GCM10007977_102170</name>
</gene>
<dbReference type="PANTHER" id="PTHR43877">
    <property type="entry name" value="AMINOALKYLPHOSPHONATE N-ACETYLTRANSFERASE-RELATED-RELATED"/>
    <property type="match status" value="1"/>
</dbReference>
<keyword evidence="1" id="KW-0808">Transferase</keyword>
<dbReference type="PROSITE" id="PS51186">
    <property type="entry name" value="GNAT"/>
    <property type="match status" value="1"/>
</dbReference>
<sequence length="155" mass="16778">MDVRPLTGDDWQLKRDLRLAALKDSPSAFASTYAREEHRTELEWRGWPHPGAYFCAFDADGTPLGIAGSWVSAAEPGITHLISMWVAPVARGRRVAGALVAAVVGWARERGSDVVELEIAAGNEAAMSAYVRCGFTVTDREPFTAGGTVMRHPLP</sequence>
<dbReference type="Gene3D" id="3.40.630.30">
    <property type="match status" value="1"/>
</dbReference>
<comment type="caution">
    <text evidence="4">The sequence shown here is derived from an EMBL/GenBank/DDBJ whole genome shotgun (WGS) entry which is preliminary data.</text>
</comment>
<dbReference type="InterPro" id="IPR050832">
    <property type="entry name" value="Bact_Acetyltransf"/>
</dbReference>
<dbReference type="AlphaFoldDB" id="A0A917UD53"/>
<evidence type="ECO:0000256" key="2">
    <source>
        <dbReference type="ARBA" id="ARBA00023315"/>
    </source>
</evidence>
<organism evidence="4 5">
    <name type="scientific">Dactylosporangium sucinum</name>
    <dbReference type="NCBI Taxonomy" id="1424081"/>
    <lineage>
        <taxon>Bacteria</taxon>
        <taxon>Bacillati</taxon>
        <taxon>Actinomycetota</taxon>
        <taxon>Actinomycetes</taxon>
        <taxon>Micromonosporales</taxon>
        <taxon>Micromonosporaceae</taxon>
        <taxon>Dactylosporangium</taxon>
    </lineage>
</organism>
<name>A0A917UD53_9ACTN</name>
<dbReference type="GO" id="GO:0016747">
    <property type="term" value="F:acyltransferase activity, transferring groups other than amino-acyl groups"/>
    <property type="evidence" value="ECO:0007669"/>
    <property type="project" value="InterPro"/>
</dbReference>
<proteinExistence type="predicted"/>
<dbReference type="RefSeq" id="WP_190257349.1">
    <property type="nucleotide sequence ID" value="NZ_BMPI01000095.1"/>
</dbReference>
<dbReference type="InterPro" id="IPR000182">
    <property type="entry name" value="GNAT_dom"/>
</dbReference>
<evidence type="ECO:0000259" key="3">
    <source>
        <dbReference type="PROSITE" id="PS51186"/>
    </source>
</evidence>
<accession>A0A917UD53</accession>
<keyword evidence="2" id="KW-0012">Acyltransferase</keyword>
<evidence type="ECO:0000313" key="4">
    <source>
        <dbReference type="EMBL" id="GGM84253.1"/>
    </source>
</evidence>
<dbReference type="EMBL" id="BMPI01000095">
    <property type="protein sequence ID" value="GGM84253.1"/>
    <property type="molecule type" value="Genomic_DNA"/>
</dbReference>
<evidence type="ECO:0000313" key="5">
    <source>
        <dbReference type="Proteomes" id="UP000642070"/>
    </source>
</evidence>
<reference evidence="4" key="2">
    <citation type="submission" date="2020-09" db="EMBL/GenBank/DDBJ databases">
        <authorList>
            <person name="Sun Q."/>
            <person name="Ohkuma M."/>
        </authorList>
    </citation>
    <scope>NUCLEOTIDE SEQUENCE</scope>
    <source>
        <strain evidence="4">JCM 19831</strain>
    </source>
</reference>